<dbReference type="OrthoDB" id="783836at2759"/>
<feature type="region of interest" description="Disordered" evidence="1">
    <location>
        <begin position="212"/>
        <end position="240"/>
    </location>
</feature>
<organism evidence="3 4">
    <name type="scientific">Gossypium gossypioides</name>
    <name type="common">Mexican cotton</name>
    <name type="synonym">Selera gossypioides</name>
    <dbReference type="NCBI Taxonomy" id="34282"/>
    <lineage>
        <taxon>Eukaryota</taxon>
        <taxon>Viridiplantae</taxon>
        <taxon>Streptophyta</taxon>
        <taxon>Embryophyta</taxon>
        <taxon>Tracheophyta</taxon>
        <taxon>Spermatophyta</taxon>
        <taxon>Magnoliopsida</taxon>
        <taxon>eudicotyledons</taxon>
        <taxon>Gunneridae</taxon>
        <taxon>Pentapetalae</taxon>
        <taxon>rosids</taxon>
        <taxon>malvids</taxon>
        <taxon>Malvales</taxon>
        <taxon>Malvaceae</taxon>
        <taxon>Malvoideae</taxon>
        <taxon>Gossypium</taxon>
    </lineage>
</organism>
<dbReference type="PANTHER" id="PTHR33021:SF6">
    <property type="entry name" value="EARLY NODULIN-LIKE PROTEIN 18"/>
    <property type="match status" value="1"/>
</dbReference>
<gene>
    <name evidence="3" type="ORF">Gogos_007691</name>
</gene>
<dbReference type="GO" id="GO:0005886">
    <property type="term" value="C:plasma membrane"/>
    <property type="evidence" value="ECO:0007669"/>
    <property type="project" value="TreeGrafter"/>
</dbReference>
<feature type="domain" description="Phytocyanin" evidence="2">
    <location>
        <begin position="87"/>
        <end position="207"/>
    </location>
</feature>
<keyword evidence="4" id="KW-1185">Reference proteome</keyword>
<proteinExistence type="predicted"/>
<evidence type="ECO:0000313" key="4">
    <source>
        <dbReference type="Proteomes" id="UP000593579"/>
    </source>
</evidence>
<dbReference type="SUPFAM" id="SSF49503">
    <property type="entry name" value="Cupredoxins"/>
    <property type="match status" value="1"/>
</dbReference>
<dbReference type="Proteomes" id="UP000593579">
    <property type="component" value="Unassembled WGS sequence"/>
</dbReference>
<dbReference type="CDD" id="cd04216">
    <property type="entry name" value="Phytocyanin"/>
    <property type="match status" value="1"/>
</dbReference>
<dbReference type="GO" id="GO:0009055">
    <property type="term" value="F:electron transfer activity"/>
    <property type="evidence" value="ECO:0007669"/>
    <property type="project" value="InterPro"/>
</dbReference>
<dbReference type="Gene3D" id="2.60.40.420">
    <property type="entry name" value="Cupredoxins - blue copper proteins"/>
    <property type="match status" value="1"/>
</dbReference>
<dbReference type="AlphaFoldDB" id="A0A7J9C9G2"/>
<dbReference type="EMBL" id="JABEZY010000009">
    <property type="protein sequence ID" value="MBA0745101.1"/>
    <property type="molecule type" value="Genomic_DNA"/>
</dbReference>
<dbReference type="PANTHER" id="PTHR33021">
    <property type="entry name" value="BLUE COPPER PROTEIN"/>
    <property type="match status" value="1"/>
</dbReference>
<evidence type="ECO:0000313" key="3">
    <source>
        <dbReference type="EMBL" id="MBA0745101.1"/>
    </source>
</evidence>
<dbReference type="InterPro" id="IPR003245">
    <property type="entry name" value="Phytocyanin_dom"/>
</dbReference>
<dbReference type="FunFam" id="2.60.40.420:FF:000048">
    <property type="entry name" value="Early nodulin-like protein 18"/>
    <property type="match status" value="1"/>
</dbReference>
<comment type="caution">
    <text evidence="3">The sequence shown here is derived from an EMBL/GenBank/DDBJ whole genome shotgun (WGS) entry which is preliminary data.</text>
</comment>
<dbReference type="PROSITE" id="PS51485">
    <property type="entry name" value="PHYTOCYANIN"/>
    <property type="match status" value="1"/>
</dbReference>
<evidence type="ECO:0000259" key="2">
    <source>
        <dbReference type="PROSITE" id="PS51485"/>
    </source>
</evidence>
<protein>
    <recommendedName>
        <fullName evidence="2">Phytocyanin domain-containing protein</fullName>
    </recommendedName>
</protein>
<reference evidence="3 4" key="1">
    <citation type="journal article" date="2019" name="Genome Biol. Evol.">
        <title>Insights into the evolution of the New World diploid cottons (Gossypium, subgenus Houzingenia) based on genome sequencing.</title>
        <authorList>
            <person name="Grover C.E."/>
            <person name="Arick M.A. 2nd"/>
            <person name="Thrash A."/>
            <person name="Conover J.L."/>
            <person name="Sanders W.S."/>
            <person name="Peterson D.G."/>
            <person name="Frelichowski J.E."/>
            <person name="Scheffler J.A."/>
            <person name="Scheffler B.E."/>
            <person name="Wendel J.F."/>
        </authorList>
    </citation>
    <scope>NUCLEOTIDE SEQUENCE [LARGE SCALE GENOMIC DNA]</scope>
    <source>
        <strain evidence="3">5</strain>
        <tissue evidence="3">Leaf</tissue>
    </source>
</reference>
<dbReference type="Pfam" id="PF02298">
    <property type="entry name" value="Cu_bind_like"/>
    <property type="match status" value="1"/>
</dbReference>
<dbReference type="InterPro" id="IPR008972">
    <property type="entry name" value="Cupredoxin"/>
</dbReference>
<accession>A0A7J9C9G2</accession>
<sequence>MWDHQKKIRDTNLVIPCKRKATYINHNFSYSIALKSPTSIQSTKTHYRNSRNMGQSSGYNSTSVLQLITIVSCLVVLSCSGSVSAYKNYTVGGSLGWFDALEKPDVNYQKWADSKNFSLGDFLIFNTDNNHSVIQTYNFTTYKFCDYDDALQNDTIEWSATDPSSTAPHPISVAVPLLKEGMNYFFSSDYDGEQCNNGQHFKINVTHGQGLPKSLDPSDDAPAPNSPDYRGDDSAPETIVPANFNHPIEEESDKDEASGSGSVYFNTKFYGFLIFLQIVCIFFKI</sequence>
<evidence type="ECO:0000256" key="1">
    <source>
        <dbReference type="SAM" id="MobiDB-lite"/>
    </source>
</evidence>
<dbReference type="InterPro" id="IPR039391">
    <property type="entry name" value="Phytocyanin-like"/>
</dbReference>
<name>A0A7J9C9G2_GOSGO</name>